<comment type="caution">
    <text evidence="1">The sequence shown here is derived from an EMBL/GenBank/DDBJ whole genome shotgun (WGS) entry which is preliminary data.</text>
</comment>
<proteinExistence type="predicted"/>
<evidence type="ECO:0000313" key="1">
    <source>
        <dbReference type="EMBL" id="RHX87280.1"/>
    </source>
</evidence>
<dbReference type="RefSeq" id="WP_118969779.1">
    <property type="nucleotide sequence ID" value="NZ_QHCT01000005.1"/>
</dbReference>
<sequence length="124" mass="13994">MIDPEKIIQFTFSKGEEVRYVAIRWNGVITKKQRSGVENSSSSDSDFYEEQIVNPALLLLAKQRGDIDCGGLDHLVVSYGNFFQIVAHLASGHISICIEKYASPDEFSKRIFADLKTSFPDLYK</sequence>
<dbReference type="Proteomes" id="UP000265798">
    <property type="component" value="Unassembled WGS sequence"/>
</dbReference>
<gene>
    <name evidence="1" type="ORF">DLM75_17400</name>
</gene>
<reference evidence="2" key="1">
    <citation type="submission" date="2018-05" db="EMBL/GenBank/DDBJ databases">
        <title>Leptospira yasudae sp. nov. and Leptospira stimsonii sp. nov., two pathogenic species of the genus Leptospira isolated from environmental sources.</title>
        <authorList>
            <person name="Casanovas-Massana A."/>
            <person name="Hamond C."/>
            <person name="Santos L.A."/>
            <person name="Hacker K.P."/>
            <person name="Balassiano I."/>
            <person name="Medeiros M.A."/>
            <person name="Reis M.G."/>
            <person name="Ko A.I."/>
            <person name="Wunder E.A."/>
        </authorList>
    </citation>
    <scope>NUCLEOTIDE SEQUENCE [LARGE SCALE GENOMIC DNA]</scope>
    <source>
        <strain evidence="2">Yale</strain>
    </source>
</reference>
<dbReference type="AlphaFoldDB" id="A0A396Z278"/>
<protein>
    <submittedName>
        <fullName evidence="1">Uncharacterized protein</fullName>
    </submittedName>
</protein>
<organism evidence="1 2">
    <name type="scientific">Leptospira stimsonii</name>
    <dbReference type="NCBI Taxonomy" id="2202203"/>
    <lineage>
        <taxon>Bacteria</taxon>
        <taxon>Pseudomonadati</taxon>
        <taxon>Spirochaetota</taxon>
        <taxon>Spirochaetia</taxon>
        <taxon>Leptospirales</taxon>
        <taxon>Leptospiraceae</taxon>
        <taxon>Leptospira</taxon>
    </lineage>
</organism>
<accession>A0A396Z278</accession>
<evidence type="ECO:0000313" key="2">
    <source>
        <dbReference type="Proteomes" id="UP000265798"/>
    </source>
</evidence>
<name>A0A396Z278_9LEPT</name>
<dbReference type="OrthoDB" id="678049at2"/>
<dbReference type="EMBL" id="QHCT01000005">
    <property type="protein sequence ID" value="RHX87280.1"/>
    <property type="molecule type" value="Genomic_DNA"/>
</dbReference>